<accession>A0A269PFX7</accession>
<feature type="transmembrane region" description="Helical" evidence="1">
    <location>
        <begin position="44"/>
        <end position="63"/>
    </location>
</feature>
<dbReference type="Proteomes" id="UP000215771">
    <property type="component" value="Unassembled WGS sequence"/>
</dbReference>
<reference evidence="3 4" key="1">
    <citation type="submission" date="2017-08" db="EMBL/GenBank/DDBJ databases">
        <authorList>
            <person name="de Groot N.N."/>
        </authorList>
    </citation>
    <scope>NUCLEOTIDE SEQUENCE [LARGE SCALE GENOMIC DNA]</scope>
    <source>
        <strain evidence="3 4">NBT06-6</strain>
    </source>
</reference>
<feature type="domain" description="Glycine transporter" evidence="2">
    <location>
        <begin position="4"/>
        <end position="59"/>
    </location>
</feature>
<evidence type="ECO:0000313" key="4">
    <source>
        <dbReference type="Proteomes" id="UP000215771"/>
    </source>
</evidence>
<evidence type="ECO:0000259" key="2">
    <source>
        <dbReference type="Pfam" id="PF03458"/>
    </source>
</evidence>
<proteinExistence type="predicted"/>
<keyword evidence="1" id="KW-0472">Membrane</keyword>
<keyword evidence="1" id="KW-1133">Transmembrane helix</keyword>
<dbReference type="AlphaFoldDB" id="A0A269PFX7"/>
<protein>
    <recommendedName>
        <fullName evidence="2">Glycine transporter domain-containing protein</fullName>
    </recommendedName>
</protein>
<keyword evidence="1" id="KW-0812">Transmembrane</keyword>
<evidence type="ECO:0000313" key="3">
    <source>
        <dbReference type="EMBL" id="PAJ71089.1"/>
    </source>
</evidence>
<feature type="transmembrane region" description="Helical" evidence="1">
    <location>
        <begin position="70"/>
        <end position="90"/>
    </location>
</feature>
<dbReference type="Pfam" id="PF03458">
    <property type="entry name" value="Gly_transporter"/>
    <property type="match status" value="1"/>
</dbReference>
<name>A0A269PFX7_9CORY</name>
<sequence>MKVLLAGVYPLGCVLMALVAATGGSVIRNTMIGRIPALLKNQQIMAIPAMIAVSFNVLLYCIGHHELGMVLTPILAFAIAALVYWTGWYIPAPSGLVGLL</sequence>
<gene>
    <name evidence="3" type="ORF">CIG21_02690</name>
</gene>
<dbReference type="InterPro" id="IPR005115">
    <property type="entry name" value="Gly_transporter"/>
</dbReference>
<comment type="caution">
    <text evidence="3">The sequence shown here is derived from an EMBL/GenBank/DDBJ whole genome shotgun (WGS) entry which is preliminary data.</text>
</comment>
<organism evidence="3 4">
    <name type="scientific">Corynebacterium hadale</name>
    <dbReference type="NCBI Taxonomy" id="2026255"/>
    <lineage>
        <taxon>Bacteria</taxon>
        <taxon>Bacillati</taxon>
        <taxon>Actinomycetota</taxon>
        <taxon>Actinomycetes</taxon>
        <taxon>Mycobacteriales</taxon>
        <taxon>Corynebacteriaceae</taxon>
        <taxon>Corynebacterium</taxon>
    </lineage>
</organism>
<dbReference type="EMBL" id="NQMQ01000002">
    <property type="protein sequence ID" value="PAJ71089.1"/>
    <property type="molecule type" value="Genomic_DNA"/>
</dbReference>
<evidence type="ECO:0000256" key="1">
    <source>
        <dbReference type="SAM" id="Phobius"/>
    </source>
</evidence>